<dbReference type="Proteomes" id="UP000608420">
    <property type="component" value="Unassembled WGS sequence"/>
</dbReference>
<evidence type="ECO:0008006" key="4">
    <source>
        <dbReference type="Google" id="ProtNLM"/>
    </source>
</evidence>
<evidence type="ECO:0000313" key="2">
    <source>
        <dbReference type="EMBL" id="GGG14553.1"/>
    </source>
</evidence>
<keyword evidence="3" id="KW-1185">Reference proteome</keyword>
<protein>
    <recommendedName>
        <fullName evidence="4">DUF1700 domain-containing protein</fullName>
    </recommendedName>
</protein>
<reference evidence="3" key="1">
    <citation type="journal article" date="2019" name="Int. J. Syst. Evol. Microbiol.">
        <title>The Global Catalogue of Microorganisms (GCM) 10K type strain sequencing project: providing services to taxonomists for standard genome sequencing and annotation.</title>
        <authorList>
            <consortium name="The Broad Institute Genomics Platform"/>
            <consortium name="The Broad Institute Genome Sequencing Center for Infectious Disease"/>
            <person name="Wu L."/>
            <person name="Ma J."/>
        </authorList>
    </citation>
    <scope>NUCLEOTIDE SEQUENCE [LARGE SCALE GENOMIC DNA]</scope>
    <source>
        <strain evidence="3">CGMCC 1.15420</strain>
    </source>
</reference>
<feature type="transmembrane region" description="Helical" evidence="1">
    <location>
        <begin position="94"/>
        <end position="124"/>
    </location>
</feature>
<gene>
    <name evidence="2" type="ORF">GCM10010913_40470</name>
</gene>
<accession>A0ABQ1W6Y9</accession>
<evidence type="ECO:0000256" key="1">
    <source>
        <dbReference type="SAM" id="Phobius"/>
    </source>
</evidence>
<dbReference type="RefSeq" id="WP_162944298.1">
    <property type="nucleotide sequence ID" value="NZ_KZ987724.1"/>
</dbReference>
<sequence length="184" mass="20362">MQQAEFIEQMEKLLQSIPQAERNDILYDYREHFEAGKLAGKSEAEIIDKLGSPALIARELLLDYSITAAENEKNLPNIVRAVGQMAGLNLINAIFIALPALVLLILLASLIIVTAALILSPLLIIVNILQQGFNLFFFYLFATMTLCSLGILLGVGVKSLSNRFYNVTLRLLRSKLGMQRSAVI</sequence>
<comment type="caution">
    <text evidence="2">The sequence shown here is derived from an EMBL/GenBank/DDBJ whole genome shotgun (WGS) entry which is preliminary data.</text>
</comment>
<keyword evidence="1" id="KW-0812">Transmembrane</keyword>
<dbReference type="EMBL" id="BMIW01000039">
    <property type="protein sequence ID" value="GGG14553.1"/>
    <property type="molecule type" value="Genomic_DNA"/>
</dbReference>
<name>A0ABQ1W6Y9_9BACL</name>
<feature type="transmembrane region" description="Helical" evidence="1">
    <location>
        <begin position="136"/>
        <end position="157"/>
    </location>
</feature>
<organism evidence="2 3">
    <name type="scientific">Paenibacillus aceti</name>
    <dbReference type="NCBI Taxonomy" id="1820010"/>
    <lineage>
        <taxon>Bacteria</taxon>
        <taxon>Bacillati</taxon>
        <taxon>Bacillota</taxon>
        <taxon>Bacilli</taxon>
        <taxon>Bacillales</taxon>
        <taxon>Paenibacillaceae</taxon>
        <taxon>Paenibacillus</taxon>
    </lineage>
</organism>
<keyword evidence="1" id="KW-0472">Membrane</keyword>
<dbReference type="Pfam" id="PF22564">
    <property type="entry name" value="HAAS"/>
    <property type="match status" value="1"/>
</dbReference>
<evidence type="ECO:0000313" key="3">
    <source>
        <dbReference type="Proteomes" id="UP000608420"/>
    </source>
</evidence>
<keyword evidence="1" id="KW-1133">Transmembrane helix</keyword>
<proteinExistence type="predicted"/>